<sequence length="170" mass="20035">MNNNSYKQFLIKFGMQNSIFEAQNFFDLLEVPVSYQQNFTKLRDNVLKPLTMLSEYRIKFQLQYEGHQLVQVILNQPDQCAFLTYSQVPDLHLNEVEQEALARFSTCYHVEEIMDPQITRRRATLNALNRLSNREFKNYQLAVEKQNEAPVVNPVVKTLVWPGLENRDYA</sequence>
<dbReference type="STRING" id="1122149.FD44_GL001312"/>
<comment type="caution">
    <text evidence="1">The sequence shown here is derived from an EMBL/GenBank/DDBJ whole genome shotgun (WGS) entry which is preliminary data.</text>
</comment>
<name>A0A4R5NTJ2_9LACO</name>
<protein>
    <submittedName>
        <fullName evidence="1">Uncharacterized protein</fullName>
    </submittedName>
</protein>
<accession>A0A4R5NTJ2</accession>
<gene>
    <name evidence="1" type="ORF">C5L31_002057</name>
</gene>
<evidence type="ECO:0000313" key="2">
    <source>
        <dbReference type="Proteomes" id="UP000294854"/>
    </source>
</evidence>
<keyword evidence="2" id="KW-1185">Reference proteome</keyword>
<reference evidence="1 2" key="1">
    <citation type="journal article" date="2019" name="Appl. Microbiol. Biotechnol.">
        <title>Uncovering carbohydrate metabolism through a genotype-phenotype association study of 56 lactic acid bacteria genomes.</title>
        <authorList>
            <person name="Buron-Moles G."/>
            <person name="Chailyan A."/>
            <person name="Dolejs I."/>
            <person name="Forster J."/>
            <person name="Miks M.H."/>
        </authorList>
    </citation>
    <scope>NUCLEOTIDE SEQUENCE [LARGE SCALE GENOMIC DNA]</scope>
    <source>
        <strain evidence="1 2">ATCC 49373</strain>
    </source>
</reference>
<organism evidence="1 2">
    <name type="scientific">Secundilactobacillus malefermentans</name>
    <dbReference type="NCBI Taxonomy" id="176292"/>
    <lineage>
        <taxon>Bacteria</taxon>
        <taxon>Bacillati</taxon>
        <taxon>Bacillota</taxon>
        <taxon>Bacilli</taxon>
        <taxon>Lactobacillales</taxon>
        <taxon>Lactobacillaceae</taxon>
        <taxon>Secundilactobacillus</taxon>
    </lineage>
</organism>
<evidence type="ECO:0000313" key="1">
    <source>
        <dbReference type="EMBL" id="TDG80809.1"/>
    </source>
</evidence>
<dbReference type="AlphaFoldDB" id="A0A4R5NTJ2"/>
<proteinExistence type="predicted"/>
<dbReference type="EMBL" id="PUFO01000006">
    <property type="protein sequence ID" value="TDG80809.1"/>
    <property type="molecule type" value="Genomic_DNA"/>
</dbReference>
<dbReference type="Proteomes" id="UP000294854">
    <property type="component" value="Unassembled WGS sequence"/>
</dbReference>
<dbReference type="OrthoDB" id="9966389at2"/>
<dbReference type="RefSeq" id="WP_010619288.1">
    <property type="nucleotide sequence ID" value="NZ_CP042371.1"/>
</dbReference>